<evidence type="ECO:0000256" key="18">
    <source>
        <dbReference type="SAM" id="Phobius"/>
    </source>
</evidence>
<dbReference type="SUPFAM" id="SSF53448">
    <property type="entry name" value="Nucleotide-diphospho-sugar transferases"/>
    <property type="match status" value="1"/>
</dbReference>
<reference evidence="19" key="1">
    <citation type="submission" date="2012-04" db="EMBL/GenBank/DDBJ databases">
        <title>Finished genome of Dactylococcopsis salina PCC 8305.</title>
        <authorList>
            <consortium name="US DOE Joint Genome Institute"/>
            <person name="Gugger M."/>
            <person name="Coursin T."/>
            <person name="Rippka R."/>
            <person name="Tandeau De Marsac N."/>
            <person name="Huntemann M."/>
            <person name="Wei C.-L."/>
            <person name="Han J."/>
            <person name="Detter J.C."/>
            <person name="Han C."/>
            <person name="Tapia R."/>
            <person name="Daligault H."/>
            <person name="Chen A."/>
            <person name="Krypides N."/>
            <person name="Mavromatis K."/>
            <person name="Markowitz V."/>
            <person name="Szeto E."/>
            <person name="Ivanova N."/>
            <person name="Ovchinnikova G."/>
            <person name="Pagani I."/>
            <person name="Pati A."/>
            <person name="Goodwin L."/>
            <person name="Peters L."/>
            <person name="Pitluck S."/>
            <person name="Woyke T."/>
            <person name="Kerfeld C."/>
        </authorList>
    </citation>
    <scope>NUCLEOTIDE SEQUENCE [LARGE SCALE GENOMIC DNA]</scope>
    <source>
        <strain evidence="19">PCC 8305</strain>
    </source>
</reference>
<evidence type="ECO:0000313" key="19">
    <source>
        <dbReference type="EMBL" id="AFZ50233.1"/>
    </source>
</evidence>
<dbReference type="InterPro" id="IPR050321">
    <property type="entry name" value="Glycosyltr_2/OpgH_subfam"/>
</dbReference>
<dbReference type="RefSeq" id="WP_015229231.1">
    <property type="nucleotide sequence ID" value="NC_019780.1"/>
</dbReference>
<dbReference type="FunFam" id="3.90.550.10:FF:000164">
    <property type="entry name" value="Beta-(1-3)-glucosyl transferase"/>
    <property type="match status" value="1"/>
</dbReference>
<evidence type="ECO:0000256" key="3">
    <source>
        <dbReference type="ARBA" id="ARBA00006739"/>
    </source>
</evidence>
<evidence type="ECO:0000256" key="17">
    <source>
        <dbReference type="ARBA" id="ARBA00078564"/>
    </source>
</evidence>
<dbReference type="eggNOG" id="COG1215">
    <property type="taxonomic scope" value="Bacteria"/>
</dbReference>
<keyword evidence="7 18" id="KW-0812">Transmembrane</keyword>
<dbReference type="GO" id="GO:0006071">
    <property type="term" value="P:glycerol metabolic process"/>
    <property type="evidence" value="ECO:0007669"/>
    <property type="project" value="UniProtKB-KW"/>
</dbReference>
<accession>K9YVX1</accession>
<evidence type="ECO:0000256" key="5">
    <source>
        <dbReference type="ARBA" id="ARBA00022676"/>
    </source>
</evidence>
<sequence>MPQNSWTDNNSYEELSSSIEALLWSDVETEDEEEWSSDFFQGLGGRRWKAAVTLMMIWGTTIALHLISWGSWLVLAVTAVFTLQVTRLLCSRPVASPPALAESDQESIPTVSILVAAKNEETVITDLVENLCHLDYPQDKYEIWLIDDHSTDRTPILLDQFAQKYRQLNVLHRSANATGGKSGALNQALTLSKGEIVAVFDADAQIPSDILRQVVPFFHQESMGAVQVRKSIANADLNFWTKGQQAEMALDSYFQEHRIGLGGIGELRGNGQFVRRRALASCGKWNEQTITDDLDLTMRLHLDGWDIGFVSHPTVQEEGVTSAIALWHQRNRWAEGGYQRYLDYWRWIIRNPMGIGKTFDLITFLLFQYILPTAAIPDLLMVLLRQEAPLYFPATSIMFSFSIWGMFRGLQNTQNPKTPQNWGEIFGETLRGTIYMIHWLLIIPSMTARLAVRPKKLKWVKTSHQGEQSCET</sequence>
<feature type="transmembrane region" description="Helical" evidence="18">
    <location>
        <begin position="430"/>
        <end position="452"/>
    </location>
</feature>
<evidence type="ECO:0000256" key="14">
    <source>
        <dbReference type="ARBA" id="ARBA00053004"/>
    </source>
</evidence>
<dbReference type="AlphaFoldDB" id="K9YVX1"/>
<comment type="cofactor">
    <cofactor evidence="1">
        <name>Mg(2+)</name>
        <dbReference type="ChEBI" id="CHEBI:18420"/>
    </cofactor>
</comment>
<dbReference type="STRING" id="13035.Dacsa_1552"/>
<dbReference type="EMBL" id="CP003944">
    <property type="protein sequence ID" value="AFZ50233.1"/>
    <property type="molecule type" value="Genomic_DNA"/>
</dbReference>
<evidence type="ECO:0000256" key="13">
    <source>
        <dbReference type="ARBA" id="ARBA00023277"/>
    </source>
</evidence>
<dbReference type="Pfam" id="PF13641">
    <property type="entry name" value="Glyco_tranf_2_3"/>
    <property type="match status" value="1"/>
</dbReference>
<evidence type="ECO:0000256" key="8">
    <source>
        <dbReference type="ARBA" id="ARBA00022798"/>
    </source>
</evidence>
<evidence type="ECO:0000256" key="4">
    <source>
        <dbReference type="ARBA" id="ARBA00022516"/>
    </source>
</evidence>
<keyword evidence="6 19" id="KW-0808">Transferase</keyword>
<dbReference type="GO" id="GO:0005886">
    <property type="term" value="C:plasma membrane"/>
    <property type="evidence" value="ECO:0007669"/>
    <property type="project" value="TreeGrafter"/>
</dbReference>
<proteinExistence type="inferred from homology"/>
<name>K9YVX1_DACS8</name>
<evidence type="ECO:0000256" key="15">
    <source>
        <dbReference type="ARBA" id="ARBA00066964"/>
    </source>
</evidence>
<dbReference type="PANTHER" id="PTHR43867">
    <property type="entry name" value="CELLULOSE SYNTHASE CATALYTIC SUBUNIT A [UDP-FORMING]"/>
    <property type="match status" value="1"/>
</dbReference>
<feature type="transmembrane region" description="Helical" evidence="18">
    <location>
        <begin position="390"/>
        <end position="410"/>
    </location>
</feature>
<evidence type="ECO:0000256" key="9">
    <source>
        <dbReference type="ARBA" id="ARBA00022842"/>
    </source>
</evidence>
<organism evidence="19 20">
    <name type="scientific">Dactylococcopsis salina (strain PCC 8305)</name>
    <name type="common">Myxobactron salinum</name>
    <dbReference type="NCBI Taxonomy" id="13035"/>
    <lineage>
        <taxon>Bacteria</taxon>
        <taxon>Bacillati</taxon>
        <taxon>Cyanobacteriota</taxon>
        <taxon>Cyanophyceae</taxon>
        <taxon>Nodosilineales</taxon>
        <taxon>Cymatolegaceae</taxon>
        <taxon>Dactylococcopsis</taxon>
    </lineage>
</organism>
<protein>
    <recommendedName>
        <fullName evidence="16">Beta-monoglucosyldiacylglycerol synthase</fullName>
        <ecNumber evidence="15">2.4.1.336</ecNumber>
    </recommendedName>
    <alternativeName>
        <fullName evidence="17">UDP-glucose:1,2-diacylglycerol 3-beta-D-glucosyltransferase</fullName>
    </alternativeName>
</protein>
<evidence type="ECO:0000256" key="1">
    <source>
        <dbReference type="ARBA" id="ARBA00001946"/>
    </source>
</evidence>
<evidence type="ECO:0000256" key="6">
    <source>
        <dbReference type="ARBA" id="ARBA00022679"/>
    </source>
</evidence>
<dbReference type="CDD" id="cd06423">
    <property type="entry name" value="CESA_like"/>
    <property type="match status" value="1"/>
</dbReference>
<evidence type="ECO:0000256" key="16">
    <source>
        <dbReference type="ARBA" id="ARBA00068721"/>
    </source>
</evidence>
<keyword evidence="20" id="KW-1185">Reference proteome</keyword>
<dbReference type="HOGENOM" id="CLU_037834_0_0_3"/>
<evidence type="ECO:0000256" key="2">
    <source>
        <dbReference type="ARBA" id="ARBA00004141"/>
    </source>
</evidence>
<dbReference type="OrthoDB" id="9766299at2"/>
<dbReference type="Gene3D" id="3.90.550.10">
    <property type="entry name" value="Spore Coat Polysaccharide Biosynthesis Protein SpsA, Chain A"/>
    <property type="match status" value="1"/>
</dbReference>
<dbReference type="PATRIC" id="fig|13035.3.peg.1747"/>
<comment type="similarity">
    <text evidence="3">Belongs to the glycosyltransferase 2 family.</text>
</comment>
<evidence type="ECO:0000256" key="10">
    <source>
        <dbReference type="ARBA" id="ARBA00022989"/>
    </source>
</evidence>
<keyword evidence="9" id="KW-0460">Magnesium</keyword>
<comment type="subcellular location">
    <subcellularLocation>
        <location evidence="2">Membrane</location>
        <topology evidence="2">Multi-pass membrane protein</topology>
    </subcellularLocation>
</comment>
<evidence type="ECO:0000313" key="20">
    <source>
        <dbReference type="Proteomes" id="UP000010482"/>
    </source>
</evidence>
<comment type="catalytic activity">
    <reaction evidence="14">
        <text>a 1,2-diacyl-sn-glycerol + UDP-alpha-D-glucose = a 1,2-diacyl-3-O-(beta-D-glucopyranosyl)-sn-glycerol + UDP + H(+)</text>
        <dbReference type="Rhea" id="RHEA:17285"/>
        <dbReference type="ChEBI" id="CHEBI:15378"/>
        <dbReference type="ChEBI" id="CHEBI:17815"/>
        <dbReference type="ChEBI" id="CHEBI:58223"/>
        <dbReference type="ChEBI" id="CHEBI:58885"/>
        <dbReference type="ChEBI" id="CHEBI:75799"/>
        <dbReference type="EC" id="2.4.1.336"/>
    </reaction>
</comment>
<evidence type="ECO:0000256" key="11">
    <source>
        <dbReference type="ARBA" id="ARBA00023098"/>
    </source>
</evidence>
<dbReference type="Proteomes" id="UP000010482">
    <property type="component" value="Chromosome"/>
</dbReference>
<dbReference type="EC" id="2.4.1.336" evidence="15"/>
<keyword evidence="4" id="KW-0444">Lipid biosynthesis</keyword>
<feature type="transmembrane region" description="Helical" evidence="18">
    <location>
        <begin position="56"/>
        <end position="83"/>
    </location>
</feature>
<keyword evidence="12 18" id="KW-0472">Membrane</keyword>
<dbReference type="InterPro" id="IPR029044">
    <property type="entry name" value="Nucleotide-diphossugar_trans"/>
</dbReference>
<keyword evidence="5" id="KW-0328">Glycosyltransferase</keyword>
<keyword evidence="11" id="KW-0443">Lipid metabolism</keyword>
<dbReference type="PANTHER" id="PTHR43867:SF2">
    <property type="entry name" value="CELLULOSE SYNTHASE CATALYTIC SUBUNIT A [UDP-FORMING]"/>
    <property type="match status" value="1"/>
</dbReference>
<dbReference type="KEGG" id="dsl:Dacsa_1552"/>
<gene>
    <name evidence="19" type="ORF">Dacsa_1552</name>
</gene>
<keyword evidence="13" id="KW-0119">Carbohydrate metabolism</keyword>
<evidence type="ECO:0000256" key="7">
    <source>
        <dbReference type="ARBA" id="ARBA00022692"/>
    </source>
</evidence>
<keyword evidence="8" id="KW-0319">Glycerol metabolism</keyword>
<dbReference type="GO" id="GO:0046467">
    <property type="term" value="P:membrane lipid biosynthetic process"/>
    <property type="evidence" value="ECO:0007669"/>
    <property type="project" value="UniProtKB-ARBA"/>
</dbReference>
<evidence type="ECO:0000256" key="12">
    <source>
        <dbReference type="ARBA" id="ARBA00023136"/>
    </source>
</evidence>
<dbReference type="GO" id="GO:0016758">
    <property type="term" value="F:hexosyltransferase activity"/>
    <property type="evidence" value="ECO:0007669"/>
    <property type="project" value="TreeGrafter"/>
</dbReference>
<feature type="transmembrane region" description="Helical" evidence="18">
    <location>
        <begin position="361"/>
        <end position="383"/>
    </location>
</feature>
<keyword evidence="10 18" id="KW-1133">Transmembrane helix</keyword>